<sequence length="156" mass="17286">MTFSRQRVSREDIRRLIASGKPYGDIATELGCSYSTVAHAARELGFGRALLSHKNAIPWKLRREHQKTMPADYLRELSRMEQGRPATDPYKRATAVSWAQRLLEQGLDVSYDPKAGPSEFCPAGGFHTVDASDAPPLETHIGKLLDAAIRNAPVRA</sequence>
<proteinExistence type="predicted"/>
<gene>
    <name evidence="1" type="ORF">GCM10010466_29740</name>
</gene>
<comment type="caution">
    <text evidence="1">The sequence shown here is derived from an EMBL/GenBank/DDBJ whole genome shotgun (WGS) entry which is preliminary data.</text>
</comment>
<organism evidence="1 2">
    <name type="scientific">Planomonospora alba</name>
    <dbReference type="NCBI Taxonomy" id="161354"/>
    <lineage>
        <taxon>Bacteria</taxon>
        <taxon>Bacillati</taxon>
        <taxon>Actinomycetota</taxon>
        <taxon>Actinomycetes</taxon>
        <taxon>Streptosporangiales</taxon>
        <taxon>Streptosporangiaceae</taxon>
        <taxon>Planomonospora</taxon>
    </lineage>
</organism>
<evidence type="ECO:0000313" key="1">
    <source>
        <dbReference type="EMBL" id="GAA3136984.1"/>
    </source>
</evidence>
<evidence type="ECO:0000313" key="2">
    <source>
        <dbReference type="Proteomes" id="UP001500320"/>
    </source>
</evidence>
<protein>
    <submittedName>
        <fullName evidence="1">Uncharacterized protein</fullName>
    </submittedName>
</protein>
<dbReference type="Proteomes" id="UP001500320">
    <property type="component" value="Unassembled WGS sequence"/>
</dbReference>
<dbReference type="EMBL" id="BAAAUT010000021">
    <property type="protein sequence ID" value="GAA3136984.1"/>
    <property type="molecule type" value="Genomic_DNA"/>
</dbReference>
<reference evidence="2" key="1">
    <citation type="journal article" date="2019" name="Int. J. Syst. Evol. Microbiol.">
        <title>The Global Catalogue of Microorganisms (GCM) 10K type strain sequencing project: providing services to taxonomists for standard genome sequencing and annotation.</title>
        <authorList>
            <consortium name="The Broad Institute Genomics Platform"/>
            <consortium name="The Broad Institute Genome Sequencing Center for Infectious Disease"/>
            <person name="Wu L."/>
            <person name="Ma J."/>
        </authorList>
    </citation>
    <scope>NUCLEOTIDE SEQUENCE [LARGE SCALE GENOMIC DNA]</scope>
    <source>
        <strain evidence="2">JCM 9373</strain>
    </source>
</reference>
<name>A0ABP6N7T1_9ACTN</name>
<accession>A0ABP6N7T1</accession>
<keyword evidence="2" id="KW-1185">Reference proteome</keyword>